<protein>
    <submittedName>
        <fullName evidence="2">NAD(P)H-binding protein</fullName>
    </submittedName>
</protein>
<evidence type="ECO:0000259" key="1">
    <source>
        <dbReference type="Pfam" id="PF13460"/>
    </source>
</evidence>
<dbReference type="Pfam" id="PF13460">
    <property type="entry name" value="NAD_binding_10"/>
    <property type="match status" value="1"/>
</dbReference>
<keyword evidence="3" id="KW-1185">Reference proteome</keyword>
<dbReference type="Proteomes" id="UP001174839">
    <property type="component" value="Unassembled WGS sequence"/>
</dbReference>
<feature type="domain" description="NAD(P)-binding" evidence="1">
    <location>
        <begin position="12"/>
        <end position="147"/>
    </location>
</feature>
<dbReference type="SUPFAM" id="SSF51735">
    <property type="entry name" value="NAD(P)-binding Rossmann-fold domains"/>
    <property type="match status" value="1"/>
</dbReference>
<comment type="caution">
    <text evidence="2">The sequence shown here is derived from an EMBL/GenBank/DDBJ whole genome shotgun (WGS) entry which is preliminary data.</text>
</comment>
<name>A0ABT7WE80_9FLAO</name>
<evidence type="ECO:0000313" key="2">
    <source>
        <dbReference type="EMBL" id="MDM9631231.1"/>
    </source>
</evidence>
<dbReference type="EMBL" id="JAUDUY010000003">
    <property type="protein sequence ID" value="MDM9631231.1"/>
    <property type="molecule type" value="Genomic_DNA"/>
</dbReference>
<reference evidence="2" key="1">
    <citation type="submission" date="2023-06" db="EMBL/GenBank/DDBJ databases">
        <title>Robiginitalea aurantiacus sp. nov. and Algoriphagus sediminis sp. nov., isolated from coastal sediment.</title>
        <authorList>
            <person name="Zhou Z.Y."/>
            <person name="An J."/>
            <person name="Jia Y.W."/>
            <person name="Du Z.J."/>
        </authorList>
    </citation>
    <scope>NUCLEOTIDE SEQUENCE</scope>
    <source>
        <strain evidence="2">M39</strain>
    </source>
</reference>
<dbReference type="InterPro" id="IPR016040">
    <property type="entry name" value="NAD(P)-bd_dom"/>
</dbReference>
<dbReference type="InterPro" id="IPR036291">
    <property type="entry name" value="NAD(P)-bd_dom_sf"/>
</dbReference>
<gene>
    <name evidence="2" type="ORF">QU605_07110</name>
</gene>
<dbReference type="Gene3D" id="3.40.50.720">
    <property type="entry name" value="NAD(P)-binding Rossmann-like Domain"/>
    <property type="match status" value="1"/>
</dbReference>
<accession>A0ABT7WE80</accession>
<organism evidence="2 3">
    <name type="scientific">Robiginitalea aurantiaca</name>
    <dbReference type="NCBI Taxonomy" id="3056915"/>
    <lineage>
        <taxon>Bacteria</taxon>
        <taxon>Pseudomonadati</taxon>
        <taxon>Bacteroidota</taxon>
        <taxon>Flavobacteriia</taxon>
        <taxon>Flavobacteriales</taxon>
        <taxon>Flavobacteriaceae</taxon>
        <taxon>Robiginitalea</taxon>
    </lineage>
</organism>
<dbReference type="RefSeq" id="WP_289724594.1">
    <property type="nucleotide sequence ID" value="NZ_JAUDUY010000003.1"/>
</dbReference>
<proteinExistence type="predicted"/>
<evidence type="ECO:0000313" key="3">
    <source>
        <dbReference type="Proteomes" id="UP001174839"/>
    </source>
</evidence>
<sequence length="225" mass="24781">MERQGKKAIVLGATGLVGRLLTRKLLKNAQYSEVLIMGRTPFGERDPKLTEIRADLHALEDFEHLFSGDVVFCCIGTTKAKTPDKKKYKAIDYGIPVTAAGLCKANGIPAFLVISALGANPQSSLFYNRIKGEMEAAVLRYDLPHTYLLQPSLIGGNRSETRKGEKLAIKIMGLLQPIFRGPLAKYRIIEPDTIAEAMIYLAEKPQATPRIPSDQIQKLGQEAKS</sequence>
<dbReference type="PANTHER" id="PTHR14097:SF7">
    <property type="entry name" value="OXIDOREDUCTASE HTATIP2"/>
    <property type="match status" value="1"/>
</dbReference>
<dbReference type="PANTHER" id="PTHR14097">
    <property type="entry name" value="OXIDOREDUCTASE HTATIP2"/>
    <property type="match status" value="1"/>
</dbReference>